<dbReference type="GO" id="GO:0031177">
    <property type="term" value="F:phosphopantetheine binding"/>
    <property type="evidence" value="ECO:0007669"/>
    <property type="project" value="InterPro"/>
</dbReference>
<dbReference type="Gene3D" id="3.40.50.720">
    <property type="entry name" value="NAD(P)-binding Rossmann-like Domain"/>
    <property type="match status" value="1"/>
</dbReference>
<keyword evidence="5" id="KW-1185">Reference proteome</keyword>
<dbReference type="Gene3D" id="1.10.1200.10">
    <property type="entry name" value="ACP-like"/>
    <property type="match status" value="1"/>
</dbReference>
<dbReference type="InterPro" id="IPR009081">
    <property type="entry name" value="PP-bd_ACP"/>
</dbReference>
<evidence type="ECO:0000313" key="5">
    <source>
        <dbReference type="Proteomes" id="UP001303647"/>
    </source>
</evidence>
<proteinExistence type="predicted"/>
<dbReference type="Proteomes" id="UP001303647">
    <property type="component" value="Unassembled WGS sequence"/>
</dbReference>
<dbReference type="InterPro" id="IPR000873">
    <property type="entry name" value="AMP-dep_synth/lig_dom"/>
</dbReference>
<organism evidence="4 5">
    <name type="scientific">Corynascus novoguineensis</name>
    <dbReference type="NCBI Taxonomy" id="1126955"/>
    <lineage>
        <taxon>Eukaryota</taxon>
        <taxon>Fungi</taxon>
        <taxon>Dikarya</taxon>
        <taxon>Ascomycota</taxon>
        <taxon>Pezizomycotina</taxon>
        <taxon>Sordariomycetes</taxon>
        <taxon>Sordariomycetidae</taxon>
        <taxon>Sordariales</taxon>
        <taxon>Chaetomiaceae</taxon>
        <taxon>Corynascus</taxon>
    </lineage>
</organism>
<dbReference type="InterPro" id="IPR036291">
    <property type="entry name" value="NAD(P)-bd_dom_sf"/>
</dbReference>
<dbReference type="Pfam" id="PF23562">
    <property type="entry name" value="AMP-binding_C_3"/>
    <property type="match status" value="1"/>
</dbReference>
<dbReference type="SMART" id="SM00823">
    <property type="entry name" value="PKS_PP"/>
    <property type="match status" value="1"/>
</dbReference>
<dbReference type="SUPFAM" id="SSF56801">
    <property type="entry name" value="Acetyl-CoA synthetase-like"/>
    <property type="match status" value="1"/>
</dbReference>
<dbReference type="InterPro" id="IPR036736">
    <property type="entry name" value="ACP-like_sf"/>
</dbReference>
<keyword evidence="1" id="KW-0596">Phosphopantetheine</keyword>
<dbReference type="EMBL" id="MU857764">
    <property type="protein sequence ID" value="KAK4244020.1"/>
    <property type="molecule type" value="Genomic_DNA"/>
</dbReference>
<reference evidence="4" key="2">
    <citation type="submission" date="2023-05" db="EMBL/GenBank/DDBJ databases">
        <authorList>
            <consortium name="Lawrence Berkeley National Laboratory"/>
            <person name="Steindorff A."/>
            <person name="Hensen N."/>
            <person name="Bonometti L."/>
            <person name="Westerberg I."/>
            <person name="Brannstrom I.O."/>
            <person name="Guillou S."/>
            <person name="Cros-Aarteil S."/>
            <person name="Calhoun S."/>
            <person name="Haridas S."/>
            <person name="Kuo A."/>
            <person name="Mondo S."/>
            <person name="Pangilinan J."/>
            <person name="Riley R."/>
            <person name="Labutti K."/>
            <person name="Andreopoulos B."/>
            <person name="Lipzen A."/>
            <person name="Chen C."/>
            <person name="Yanf M."/>
            <person name="Daum C."/>
            <person name="Ng V."/>
            <person name="Clum A."/>
            <person name="Ohm R."/>
            <person name="Martin F."/>
            <person name="Silar P."/>
            <person name="Natvig D."/>
            <person name="Lalanne C."/>
            <person name="Gautier V."/>
            <person name="Ament-Velasquez S.L."/>
            <person name="Kruys A."/>
            <person name="Hutchinson M.I."/>
            <person name="Powell A.J."/>
            <person name="Barry K."/>
            <person name="Miller A.N."/>
            <person name="Grigoriev I.V."/>
            <person name="Debuchy R."/>
            <person name="Gladieux P."/>
            <person name="Thoren M.H."/>
            <person name="Johannesson H."/>
        </authorList>
    </citation>
    <scope>NUCLEOTIDE SEQUENCE</scope>
    <source>
        <strain evidence="4">CBS 359.72</strain>
    </source>
</reference>
<dbReference type="InterPro" id="IPR020845">
    <property type="entry name" value="AMP-binding_CS"/>
</dbReference>
<dbReference type="InterPro" id="IPR006162">
    <property type="entry name" value="Ppantetheine_attach_site"/>
</dbReference>
<evidence type="ECO:0000256" key="2">
    <source>
        <dbReference type="ARBA" id="ARBA00022553"/>
    </source>
</evidence>
<comment type="caution">
    <text evidence="4">The sequence shown here is derived from an EMBL/GenBank/DDBJ whole genome shotgun (WGS) entry which is preliminary data.</text>
</comment>
<accession>A0AAN7CL16</accession>
<evidence type="ECO:0000313" key="4">
    <source>
        <dbReference type="EMBL" id="KAK4244020.1"/>
    </source>
</evidence>
<reference evidence="4" key="1">
    <citation type="journal article" date="2023" name="Mol. Phylogenet. Evol.">
        <title>Genome-scale phylogeny and comparative genomics of the fungal order Sordariales.</title>
        <authorList>
            <person name="Hensen N."/>
            <person name="Bonometti L."/>
            <person name="Westerberg I."/>
            <person name="Brannstrom I.O."/>
            <person name="Guillou S."/>
            <person name="Cros-Aarteil S."/>
            <person name="Calhoun S."/>
            <person name="Haridas S."/>
            <person name="Kuo A."/>
            <person name="Mondo S."/>
            <person name="Pangilinan J."/>
            <person name="Riley R."/>
            <person name="LaButti K."/>
            <person name="Andreopoulos B."/>
            <person name="Lipzen A."/>
            <person name="Chen C."/>
            <person name="Yan M."/>
            <person name="Daum C."/>
            <person name="Ng V."/>
            <person name="Clum A."/>
            <person name="Steindorff A."/>
            <person name="Ohm R.A."/>
            <person name="Martin F."/>
            <person name="Silar P."/>
            <person name="Natvig D.O."/>
            <person name="Lalanne C."/>
            <person name="Gautier V."/>
            <person name="Ament-Velasquez S.L."/>
            <person name="Kruys A."/>
            <person name="Hutchinson M.I."/>
            <person name="Powell A.J."/>
            <person name="Barry K."/>
            <person name="Miller A.N."/>
            <person name="Grigoriev I.V."/>
            <person name="Debuchy R."/>
            <person name="Gladieux P."/>
            <person name="Hiltunen Thoren M."/>
            <person name="Johannesson H."/>
        </authorList>
    </citation>
    <scope>NUCLEOTIDE SEQUENCE</scope>
    <source>
        <strain evidence="4">CBS 359.72</strain>
    </source>
</reference>
<evidence type="ECO:0000256" key="1">
    <source>
        <dbReference type="ARBA" id="ARBA00022450"/>
    </source>
</evidence>
<dbReference type="InterPro" id="IPR020806">
    <property type="entry name" value="PKS_PP-bd"/>
</dbReference>
<dbReference type="SUPFAM" id="SSF47336">
    <property type="entry name" value="ACP-like"/>
    <property type="match status" value="1"/>
</dbReference>
<dbReference type="AlphaFoldDB" id="A0AAN7CL16"/>
<dbReference type="InterPro" id="IPR042099">
    <property type="entry name" value="ANL_N_sf"/>
</dbReference>
<dbReference type="Pfam" id="PF07993">
    <property type="entry name" value="NAD_binding_4"/>
    <property type="match status" value="1"/>
</dbReference>
<protein>
    <recommendedName>
        <fullName evidence="3">Carrier domain-containing protein</fullName>
    </recommendedName>
</protein>
<dbReference type="PROSITE" id="PS50075">
    <property type="entry name" value="CARRIER"/>
    <property type="match status" value="1"/>
</dbReference>
<dbReference type="PROSITE" id="PS00012">
    <property type="entry name" value="PHOSPHOPANTETHEINE"/>
    <property type="match status" value="1"/>
</dbReference>
<dbReference type="SUPFAM" id="SSF51735">
    <property type="entry name" value="NAD(P)-binding Rossmann-fold domains"/>
    <property type="match status" value="1"/>
</dbReference>
<evidence type="ECO:0000259" key="3">
    <source>
        <dbReference type="PROSITE" id="PS50075"/>
    </source>
</evidence>
<dbReference type="InterPro" id="IPR051414">
    <property type="entry name" value="Adenylate-forming_Reductase"/>
</dbReference>
<name>A0AAN7CL16_9PEZI</name>
<sequence>MVIRTKGRFTRPKFSALPQEPEVATKETVDSLLDLIEFNAEQNPDYVFCIQASVSRQDDAENAGNASFHGRSITFRELGAAVSASAAWLSSLRQLDQHGKPKPLALYLESDVGLFFYLVSLLSLDIPVLLLSARLAPPSVQHLLHKTGCDTVLVSARTKPALAGFLDGHVRLETVEPYATFLDGTSGTNGFVRGGQTEPAQQTRTPTSPLILHSSGTTGFPKPITLSPRYPLLYASCHEFPDDEQVEWTNLSTLPLYHGFGLLAPTLSLSIGMTCCFPPSSIIPAGYSTLALLETFDCRSLMTVPSIVGELLSMPPESSSRMLARLRLLEFLAVGGGALAPDLGSRLRDAGVRLVNHYGVTEIGPIAPIFRPGPDYNWRYLRLRSDTNLQLRPASALGAAAESASSPPKNNNNNINNNRCRLLGWPVVVGRTMGDDDDTQQPFEIQDDLERNPAAPPGRIEVRILGRTDDVIVLKTGEKVQPQQLEAALHAQPFVQTAVCLGRGQFEVVLLVQPREGIAMGEAEFVDAIWAVVVAVNPTLDRHARITSRAAIIVKPPHKAVPRTDKGSVSRKMVHEVFADEMRAAYAAMESEAAAAGAAGLGAVIGGGGDVVAGIRKMVRQVFVPDGGGGGDTADDDEQDLFELGMDSLQALRLARLVNSAVASLQPDRVSGKVAASTEFIYRHPSIARLARAVEELLRHGSSWEAGGGEPGQGRERAHAQMQSLVAQFTAKLSTQTPVVVLLTGATGALGVNLLFQLVKRRDVDKVICVARPSPDAGASADVGGLSENSTVSKLRAALSGASIALKKHHWNKIETVEDAQLQSSPSTLSRLALDVTHIVHLAWPMDFRRKLDSFDPHLRMLARLLELGRRAHAANPANPERRVRFIFASSIAAVEQYAGGRKVPERVMEDPATAAPMGYAEAKWVCEHITAFAATSLRDEVEPVVVRIGQLSGPEHNQGVWKIGEHIPTLVSVSRKIGAFPLLKGYVSWIPVDRAARALVDILFHSGRVSTPVLHLENPVRQPASDVMSLMAHELGLRGPGSFLPYDEWLKRALGTGSIDSLADFFEHHFQRLALGDVILDTTKSRRISATLRTSSGLTKELLAKYVRDWACQGFLKA</sequence>
<dbReference type="PANTHER" id="PTHR43439">
    <property type="entry name" value="PHENYLACETATE-COENZYME A LIGASE"/>
    <property type="match status" value="1"/>
</dbReference>
<dbReference type="Gene3D" id="3.40.50.12780">
    <property type="entry name" value="N-terminal domain of ligase-like"/>
    <property type="match status" value="1"/>
</dbReference>
<dbReference type="PANTHER" id="PTHR43439:SF2">
    <property type="entry name" value="ENZYME, PUTATIVE (JCVI)-RELATED"/>
    <property type="match status" value="1"/>
</dbReference>
<dbReference type="InterPro" id="IPR013120">
    <property type="entry name" value="FAR_NAD-bd"/>
</dbReference>
<dbReference type="Pfam" id="PF00501">
    <property type="entry name" value="AMP-binding"/>
    <property type="match status" value="1"/>
</dbReference>
<dbReference type="Pfam" id="PF00550">
    <property type="entry name" value="PP-binding"/>
    <property type="match status" value="1"/>
</dbReference>
<feature type="domain" description="Carrier" evidence="3">
    <location>
        <begin position="613"/>
        <end position="698"/>
    </location>
</feature>
<keyword evidence="2" id="KW-0597">Phosphoprotein</keyword>
<dbReference type="PROSITE" id="PS00455">
    <property type="entry name" value="AMP_BINDING"/>
    <property type="match status" value="1"/>
</dbReference>
<gene>
    <name evidence="4" type="ORF">C7999DRAFT_35641</name>
</gene>